<dbReference type="Proteomes" id="UP000789326">
    <property type="component" value="Unassembled WGS sequence"/>
</dbReference>
<protein>
    <submittedName>
        <fullName evidence="1">Uncharacterized protein</fullName>
    </submittedName>
</protein>
<accession>A0A9W4KVY8</accession>
<comment type="caution">
    <text evidence="1">The sequence shown here is derived from an EMBL/GenBank/DDBJ whole genome shotgun (WGS) entry which is preliminary data.</text>
</comment>
<gene>
    <name evidence="1" type="ORF">SRABI133_00997</name>
</gene>
<organism evidence="1 2">
    <name type="scientific">Peribacillus simplex</name>
    <dbReference type="NCBI Taxonomy" id="1478"/>
    <lineage>
        <taxon>Bacteria</taxon>
        <taxon>Bacillati</taxon>
        <taxon>Bacillota</taxon>
        <taxon>Bacilli</taxon>
        <taxon>Bacillales</taxon>
        <taxon>Bacillaceae</taxon>
        <taxon>Peribacillus</taxon>
    </lineage>
</organism>
<dbReference type="AlphaFoldDB" id="A0A9W4KVY8"/>
<sequence>MIITKKGLLDYEQAFFDAPFIPAFERIPYIEP</sequence>
<reference evidence="1" key="1">
    <citation type="submission" date="2021-11" db="EMBL/GenBank/DDBJ databases">
        <authorList>
            <person name="Bulgarelli D."/>
        </authorList>
    </citation>
    <scope>NUCLEOTIDE SEQUENCE</scope>
    <source>
        <strain evidence="1">Bi133</strain>
    </source>
</reference>
<evidence type="ECO:0000313" key="1">
    <source>
        <dbReference type="EMBL" id="CAH0163063.1"/>
    </source>
</evidence>
<evidence type="ECO:0000313" key="2">
    <source>
        <dbReference type="Proteomes" id="UP000789326"/>
    </source>
</evidence>
<proteinExistence type="predicted"/>
<dbReference type="EMBL" id="CAKKMG010000007">
    <property type="protein sequence ID" value="CAH0163063.1"/>
    <property type="molecule type" value="Genomic_DNA"/>
</dbReference>
<name>A0A9W4KVY8_9BACI</name>